<keyword evidence="2" id="KW-1185">Reference proteome</keyword>
<name>A0AAV1R8V9_9ROSI</name>
<sequence length="59" mass="7069">MACVIRLCKDRFKIMRAEKIELITRTKRVAPNYGKSFEILCHRCERNKGKAPTKQRWMD</sequence>
<comment type="caution">
    <text evidence="1">The sequence shown here is derived from an EMBL/GenBank/DDBJ whole genome shotgun (WGS) entry which is preliminary data.</text>
</comment>
<proteinExistence type="predicted"/>
<dbReference type="EMBL" id="CAWUPB010000913">
    <property type="protein sequence ID" value="CAK7330513.1"/>
    <property type="molecule type" value="Genomic_DNA"/>
</dbReference>
<evidence type="ECO:0008006" key="3">
    <source>
        <dbReference type="Google" id="ProtNLM"/>
    </source>
</evidence>
<evidence type="ECO:0000313" key="2">
    <source>
        <dbReference type="Proteomes" id="UP001314170"/>
    </source>
</evidence>
<dbReference type="AlphaFoldDB" id="A0AAV1R8V9"/>
<organism evidence="1 2">
    <name type="scientific">Dovyalis caffra</name>
    <dbReference type="NCBI Taxonomy" id="77055"/>
    <lineage>
        <taxon>Eukaryota</taxon>
        <taxon>Viridiplantae</taxon>
        <taxon>Streptophyta</taxon>
        <taxon>Embryophyta</taxon>
        <taxon>Tracheophyta</taxon>
        <taxon>Spermatophyta</taxon>
        <taxon>Magnoliopsida</taxon>
        <taxon>eudicotyledons</taxon>
        <taxon>Gunneridae</taxon>
        <taxon>Pentapetalae</taxon>
        <taxon>rosids</taxon>
        <taxon>fabids</taxon>
        <taxon>Malpighiales</taxon>
        <taxon>Salicaceae</taxon>
        <taxon>Flacourtieae</taxon>
        <taxon>Dovyalis</taxon>
    </lineage>
</organism>
<dbReference type="Proteomes" id="UP001314170">
    <property type="component" value="Unassembled WGS sequence"/>
</dbReference>
<evidence type="ECO:0000313" key="1">
    <source>
        <dbReference type="EMBL" id="CAK7330513.1"/>
    </source>
</evidence>
<reference evidence="1 2" key="1">
    <citation type="submission" date="2024-01" db="EMBL/GenBank/DDBJ databases">
        <authorList>
            <person name="Waweru B."/>
        </authorList>
    </citation>
    <scope>NUCLEOTIDE SEQUENCE [LARGE SCALE GENOMIC DNA]</scope>
</reference>
<gene>
    <name evidence="1" type="ORF">DCAF_LOCUS7996</name>
</gene>
<protein>
    <recommendedName>
        <fullName evidence="3">Ribosomal protein L33</fullName>
    </recommendedName>
</protein>
<accession>A0AAV1R8V9</accession>